<feature type="non-terminal residue" evidence="2">
    <location>
        <position position="106"/>
    </location>
</feature>
<dbReference type="GO" id="GO:0003677">
    <property type="term" value="F:DNA binding"/>
    <property type="evidence" value="ECO:0007669"/>
    <property type="project" value="InterPro"/>
</dbReference>
<dbReference type="InterPro" id="IPR020046">
    <property type="entry name" value="5-3_exonucl_a-hlix_arch_N"/>
</dbReference>
<reference evidence="2" key="1">
    <citation type="submission" date="2018-05" db="EMBL/GenBank/DDBJ databases">
        <authorList>
            <person name="Lanie J.A."/>
            <person name="Ng W.-L."/>
            <person name="Kazmierczak K.M."/>
            <person name="Andrzejewski T.M."/>
            <person name="Davidsen T.M."/>
            <person name="Wayne K.J."/>
            <person name="Tettelin H."/>
            <person name="Glass J.I."/>
            <person name="Rusch D."/>
            <person name="Podicherti R."/>
            <person name="Tsui H.-C.T."/>
            <person name="Winkler M.E."/>
        </authorList>
    </citation>
    <scope>NUCLEOTIDE SEQUENCE</scope>
</reference>
<feature type="domain" description="5'-3' exonuclease alpha-helical arch N-terminal" evidence="1">
    <location>
        <begin position="5"/>
        <end position="106"/>
    </location>
</feature>
<gene>
    <name evidence="2" type="ORF">METZ01_LOCUS294323</name>
</gene>
<proteinExistence type="predicted"/>
<dbReference type="InterPro" id="IPR029060">
    <property type="entry name" value="PIN-like_dom_sf"/>
</dbReference>
<dbReference type="GO" id="GO:0016788">
    <property type="term" value="F:hydrolase activity, acting on ester bonds"/>
    <property type="evidence" value="ECO:0007669"/>
    <property type="project" value="UniProtKB-ARBA"/>
</dbReference>
<sequence length="106" mass="12052">MQIRFLTVDGFNLIRRIFEARQPSRPEDVASVVDAAKGSLQRAIDRFSPTHAAVVLEDHDRTWRHLLYRDYKANRSPTPGLLLGHLDRFAGAFRDLGVTICKVASY</sequence>
<evidence type="ECO:0000259" key="1">
    <source>
        <dbReference type="Pfam" id="PF02739"/>
    </source>
</evidence>
<organism evidence="2">
    <name type="scientific">marine metagenome</name>
    <dbReference type="NCBI Taxonomy" id="408172"/>
    <lineage>
        <taxon>unclassified sequences</taxon>
        <taxon>metagenomes</taxon>
        <taxon>ecological metagenomes</taxon>
    </lineage>
</organism>
<protein>
    <recommendedName>
        <fullName evidence="1">5'-3' exonuclease alpha-helical arch N-terminal domain-containing protein</fullName>
    </recommendedName>
</protein>
<dbReference type="AlphaFoldDB" id="A0A382LXJ1"/>
<accession>A0A382LXJ1</accession>
<dbReference type="GO" id="GO:0004518">
    <property type="term" value="F:nuclease activity"/>
    <property type="evidence" value="ECO:0007669"/>
    <property type="project" value="UniProtKB-ARBA"/>
</dbReference>
<name>A0A382LXJ1_9ZZZZ</name>
<evidence type="ECO:0000313" key="2">
    <source>
        <dbReference type="EMBL" id="SVC41469.1"/>
    </source>
</evidence>
<dbReference type="EMBL" id="UINC01089953">
    <property type="protein sequence ID" value="SVC41469.1"/>
    <property type="molecule type" value="Genomic_DNA"/>
</dbReference>
<dbReference type="SUPFAM" id="SSF88723">
    <property type="entry name" value="PIN domain-like"/>
    <property type="match status" value="1"/>
</dbReference>
<dbReference type="Gene3D" id="3.40.50.1010">
    <property type="entry name" value="5'-nuclease"/>
    <property type="match status" value="1"/>
</dbReference>
<dbReference type="Pfam" id="PF02739">
    <property type="entry name" value="5_3_exonuc_N"/>
    <property type="match status" value="1"/>
</dbReference>